<dbReference type="InterPro" id="IPR036866">
    <property type="entry name" value="RibonucZ/Hydroxyglut_hydro"/>
</dbReference>
<name>A0A644VCW0_9ZZZZ</name>
<accession>A0A644VCW0</accession>
<sequence length="205" mass="23668">MNYPDILCPGLPATGEFKIALSRLKLNASRYGKYGLPQDLYAESYIDYRQAHEGKLLVAQRDKQKDNPDLICMPDESFIWGPLREEILRDPGSYLLYTSSGAHTLLHFLPADGRSVPGTYIYGKAEPFKEEMELSFRRLMKWIELCELKLEYAHTSGHMYQQDIERLVSEIDAKLVIPIHTEHPELFKNWVSEIRVPHTGESIKQ</sequence>
<comment type="caution">
    <text evidence="2">The sequence shown here is derived from an EMBL/GenBank/DDBJ whole genome shotgun (WGS) entry which is preliminary data.</text>
</comment>
<dbReference type="Pfam" id="PF07521">
    <property type="entry name" value="RMMBL"/>
    <property type="match status" value="1"/>
</dbReference>
<protein>
    <recommendedName>
        <fullName evidence="1">Zn-dependent metallo-hydrolase RNA specificity domain-containing protein</fullName>
    </recommendedName>
</protein>
<dbReference type="EMBL" id="VSSQ01000275">
    <property type="protein sequence ID" value="MPL89186.1"/>
    <property type="molecule type" value="Genomic_DNA"/>
</dbReference>
<dbReference type="AlphaFoldDB" id="A0A644VCW0"/>
<evidence type="ECO:0000313" key="2">
    <source>
        <dbReference type="EMBL" id="MPL89186.1"/>
    </source>
</evidence>
<feature type="domain" description="Zn-dependent metallo-hydrolase RNA specificity" evidence="1">
    <location>
        <begin position="151"/>
        <end position="186"/>
    </location>
</feature>
<organism evidence="2">
    <name type="scientific">bioreactor metagenome</name>
    <dbReference type="NCBI Taxonomy" id="1076179"/>
    <lineage>
        <taxon>unclassified sequences</taxon>
        <taxon>metagenomes</taxon>
        <taxon>ecological metagenomes</taxon>
    </lineage>
</organism>
<dbReference type="Gene3D" id="3.60.15.10">
    <property type="entry name" value="Ribonuclease Z/Hydroxyacylglutathione hydrolase-like"/>
    <property type="match status" value="1"/>
</dbReference>
<proteinExistence type="predicted"/>
<dbReference type="InterPro" id="IPR011108">
    <property type="entry name" value="RMMBL"/>
</dbReference>
<reference evidence="2" key="1">
    <citation type="submission" date="2019-08" db="EMBL/GenBank/DDBJ databases">
        <authorList>
            <person name="Kucharzyk K."/>
            <person name="Murdoch R.W."/>
            <person name="Higgins S."/>
            <person name="Loffler F."/>
        </authorList>
    </citation>
    <scope>NUCLEOTIDE SEQUENCE</scope>
</reference>
<evidence type="ECO:0000259" key="1">
    <source>
        <dbReference type="Pfam" id="PF07521"/>
    </source>
</evidence>
<gene>
    <name evidence="2" type="ORF">SDC9_35219</name>
</gene>